<evidence type="ECO:0000256" key="7">
    <source>
        <dbReference type="ARBA" id="ARBA00023125"/>
    </source>
</evidence>
<dbReference type="SMART" id="SM01058">
    <property type="entry name" value="CarD_TRCF"/>
    <property type="match status" value="1"/>
</dbReference>
<feature type="domain" description="Helicase ATP-binding" evidence="9">
    <location>
        <begin position="558"/>
        <end position="719"/>
    </location>
</feature>
<keyword evidence="4" id="KW-0378">Hydrolase</keyword>
<dbReference type="Pfam" id="PF02559">
    <property type="entry name" value="CarD_TRCF_RID"/>
    <property type="match status" value="1"/>
</dbReference>
<comment type="caution">
    <text evidence="11">The sequence shown here is derived from an EMBL/GenBank/DDBJ whole genome shotgun (WGS) entry which is preliminary data.</text>
</comment>
<dbReference type="Gene3D" id="3.90.1150.50">
    <property type="entry name" value="Transcription-repair-coupling factor, D7 domain"/>
    <property type="match status" value="1"/>
</dbReference>
<dbReference type="InterPro" id="IPR014001">
    <property type="entry name" value="Helicase_ATP-bd"/>
</dbReference>
<dbReference type="PROSITE" id="PS51192">
    <property type="entry name" value="HELICASE_ATP_BIND_1"/>
    <property type="match status" value="1"/>
</dbReference>
<dbReference type="Pfam" id="PF03461">
    <property type="entry name" value="TRCF"/>
    <property type="match status" value="1"/>
</dbReference>
<proteinExistence type="inferred from homology"/>
<dbReference type="PROSITE" id="PS51194">
    <property type="entry name" value="HELICASE_CTER"/>
    <property type="match status" value="1"/>
</dbReference>
<dbReference type="GO" id="GO:0005524">
    <property type="term" value="F:ATP binding"/>
    <property type="evidence" value="ECO:0007669"/>
    <property type="project" value="UniProtKB-KW"/>
</dbReference>
<evidence type="ECO:0008006" key="12">
    <source>
        <dbReference type="Google" id="ProtNLM"/>
    </source>
</evidence>
<keyword evidence="2" id="KW-0547">Nucleotide-binding</keyword>
<dbReference type="AlphaFoldDB" id="A0A0F9X207"/>
<protein>
    <recommendedName>
        <fullName evidence="12">Helicase ATP-binding domain-containing protein</fullName>
    </recommendedName>
</protein>
<dbReference type="InterPro" id="IPR004576">
    <property type="entry name" value="Mfd"/>
</dbReference>
<dbReference type="GO" id="GO:0006281">
    <property type="term" value="P:DNA repair"/>
    <property type="evidence" value="ECO:0007669"/>
    <property type="project" value="UniProtKB-KW"/>
</dbReference>
<dbReference type="NCBIfam" id="TIGR00580">
    <property type="entry name" value="mfd"/>
    <property type="match status" value="1"/>
</dbReference>
<name>A0A0F9X207_9ZZZZ</name>
<dbReference type="GO" id="GO:0003684">
    <property type="term" value="F:damaged DNA binding"/>
    <property type="evidence" value="ECO:0007669"/>
    <property type="project" value="InterPro"/>
</dbReference>
<evidence type="ECO:0000256" key="1">
    <source>
        <dbReference type="ARBA" id="ARBA00022490"/>
    </source>
</evidence>
<evidence type="ECO:0000259" key="9">
    <source>
        <dbReference type="PROSITE" id="PS51192"/>
    </source>
</evidence>
<keyword evidence="3" id="KW-0227">DNA damage</keyword>
<dbReference type="Pfam" id="PF17757">
    <property type="entry name" value="UvrB_inter"/>
    <property type="match status" value="1"/>
</dbReference>
<dbReference type="CDD" id="cd17991">
    <property type="entry name" value="DEXHc_TRCF"/>
    <property type="match status" value="1"/>
</dbReference>
<dbReference type="Gene3D" id="2.40.10.170">
    <property type="match status" value="1"/>
</dbReference>
<dbReference type="InterPro" id="IPR041471">
    <property type="entry name" value="UvrB_inter"/>
</dbReference>
<dbReference type="HAMAP" id="MF_00969">
    <property type="entry name" value="TRCF"/>
    <property type="match status" value="1"/>
</dbReference>
<evidence type="ECO:0000256" key="6">
    <source>
        <dbReference type="ARBA" id="ARBA00022840"/>
    </source>
</evidence>
<dbReference type="GO" id="GO:0003678">
    <property type="term" value="F:DNA helicase activity"/>
    <property type="evidence" value="ECO:0007669"/>
    <property type="project" value="TreeGrafter"/>
</dbReference>
<evidence type="ECO:0000256" key="8">
    <source>
        <dbReference type="ARBA" id="ARBA00023204"/>
    </source>
</evidence>
<dbReference type="InterPro" id="IPR027417">
    <property type="entry name" value="P-loop_NTPase"/>
</dbReference>
<dbReference type="Pfam" id="PF00270">
    <property type="entry name" value="DEAD"/>
    <property type="match status" value="1"/>
</dbReference>
<feature type="domain" description="Helicase C-terminal" evidence="10">
    <location>
        <begin position="740"/>
        <end position="894"/>
    </location>
</feature>
<dbReference type="SMART" id="SM00982">
    <property type="entry name" value="TRCF"/>
    <property type="match status" value="1"/>
</dbReference>
<dbReference type="Gene3D" id="3.30.2060.10">
    <property type="entry name" value="Penicillin-binding protein 1b domain"/>
    <property type="match status" value="1"/>
</dbReference>
<evidence type="ECO:0000313" key="11">
    <source>
        <dbReference type="EMBL" id="KKN92806.1"/>
    </source>
</evidence>
<dbReference type="InterPro" id="IPR001650">
    <property type="entry name" value="Helicase_C-like"/>
</dbReference>
<keyword evidence="7" id="KW-0238">DNA-binding</keyword>
<dbReference type="InterPro" id="IPR003711">
    <property type="entry name" value="CarD-like/TRCF_RID"/>
</dbReference>
<keyword evidence="5" id="KW-0347">Helicase</keyword>
<accession>A0A0F9X207</accession>
<reference evidence="11" key="1">
    <citation type="journal article" date="2015" name="Nature">
        <title>Complex archaea that bridge the gap between prokaryotes and eukaryotes.</title>
        <authorList>
            <person name="Spang A."/>
            <person name="Saw J.H."/>
            <person name="Jorgensen S.L."/>
            <person name="Zaremba-Niedzwiedzka K."/>
            <person name="Martijn J."/>
            <person name="Lind A.E."/>
            <person name="van Eijk R."/>
            <person name="Schleper C."/>
            <person name="Guy L."/>
            <person name="Ettema T.J."/>
        </authorList>
    </citation>
    <scope>NUCLEOTIDE SEQUENCE</scope>
</reference>
<keyword evidence="1" id="KW-0963">Cytoplasm</keyword>
<dbReference type="InterPro" id="IPR036101">
    <property type="entry name" value="CarD-like/TRCF_RID_sf"/>
</dbReference>
<dbReference type="SUPFAM" id="SSF52540">
    <property type="entry name" value="P-loop containing nucleoside triphosphate hydrolases"/>
    <property type="match status" value="4"/>
</dbReference>
<sequence>MFERVLNNPQLRQAVERLAPGGMVQLAGVWGSSSALLSAAVGRLADAPVLFVARHLDDADELADDVEIISGQVAGLFPAWETDVAADHISDEVATERAGICNLLAHPPAGQEPLRFVVAPVMALLQPVPSPDALAAGRLTVEIGGELGVDGLAEWLVTAGYEPVDQVDQQGEFARRGGIVDVFPPGAQQAVRVEFFGDSVESIRHFDLDTARSSDQIDAVDLASLSVGRDVTGAGSLLDYLPPETVICIHEPADVTELAMQLYDRAGPTSEAAIEVASVPLAEPGAMFEALKRFRCVTMHSFRPKSDPGALNLGIRSLERLSTNMPEAFAELDKLTTVADVWVYCENPAEQKRFIQLLGEYGVSGHGRMRTAIGHLRSGFHWPDEELVVVGHHEIFHRYAHRRRVRRVRPGRPIESLSDLHHGDLVVHVAHGIARFAGLRILEREGGKEEFVTLRFADKALLHVPASQIDLVQKYIGARGQRPSLSTLGGKGWQKQKDRVSEAVRDLAADMLRTQAMRQGTKGTSYPVATEWQRQFGEEFIYAETEDQIRTMEDIDADMVAGRPMDRLICGDVGFGKTELAMRAAFKTVEAGHQAAVLVPTTVLADQHARTFTERFADYPVEVDVLSRFRTAKEQADIIRRAAEGRIDILIGTHRLLSGDVRFASLGLVVIDEEQRFGVEHKEHLKQMRATVDVLTMTATPIPRTLHMALLGLRDISSLATPPLDRRAIRTEVCAHDEGLIRMAILRELNRDGQVFFVHNRVMDIESVADDIRALVPEARVTAAHGQMHEHELEEAMLAFVRRDVDVLVCTTIIESGLDIPTANTMIIQEADRFGLSQLHQLRGRVGRYRHRAFCYLLLPRRRTLSSVAAKRLKAIEEFSDLGAGFQIAMRDLEIRGAGNILGREQSGHIAIVGYELYCQLLEQSVRALQGKEPIVRCDVHVELGVEAYIPRPYVVSDRQRMELYRRLARCADVDDVDQLRDDLADAFGAPPPEVQTLLDVAEIRVLAAAAGIESIIRQGPDLVFTVGDFRTAEPVFSGAVGTVRLPDDHTAHWRLPPACLEMPTLLSVLRKRLRQGVQTV</sequence>
<dbReference type="PANTHER" id="PTHR47964">
    <property type="entry name" value="ATP-DEPENDENT DNA HELICASE HOMOLOG RECG, CHLOROPLASTIC"/>
    <property type="match status" value="1"/>
</dbReference>
<organism evidence="11">
    <name type="scientific">marine sediment metagenome</name>
    <dbReference type="NCBI Taxonomy" id="412755"/>
    <lineage>
        <taxon>unclassified sequences</taxon>
        <taxon>metagenomes</taxon>
        <taxon>ecological metagenomes</taxon>
    </lineage>
</organism>
<dbReference type="SMART" id="SM00487">
    <property type="entry name" value="DEXDc"/>
    <property type="match status" value="1"/>
</dbReference>
<dbReference type="InterPro" id="IPR011545">
    <property type="entry name" value="DEAD/DEAH_box_helicase_dom"/>
</dbReference>
<dbReference type="PANTHER" id="PTHR47964:SF1">
    <property type="entry name" value="ATP-DEPENDENT DNA HELICASE HOMOLOG RECG, CHLOROPLASTIC"/>
    <property type="match status" value="1"/>
</dbReference>
<dbReference type="EMBL" id="LAZR01000091">
    <property type="protein sequence ID" value="KKN92806.1"/>
    <property type="molecule type" value="Genomic_DNA"/>
</dbReference>
<dbReference type="Pfam" id="PF00271">
    <property type="entry name" value="Helicase_C"/>
    <property type="match status" value="1"/>
</dbReference>
<evidence type="ECO:0000259" key="10">
    <source>
        <dbReference type="PROSITE" id="PS51194"/>
    </source>
</evidence>
<dbReference type="InterPro" id="IPR037235">
    <property type="entry name" value="TRCF-like_C_D7"/>
</dbReference>
<evidence type="ECO:0000256" key="3">
    <source>
        <dbReference type="ARBA" id="ARBA00022763"/>
    </source>
</evidence>
<keyword evidence="8" id="KW-0234">DNA repair</keyword>
<dbReference type="SUPFAM" id="SSF141259">
    <property type="entry name" value="CarD-like"/>
    <property type="match status" value="1"/>
</dbReference>
<dbReference type="SMART" id="SM00490">
    <property type="entry name" value="HELICc"/>
    <property type="match status" value="1"/>
</dbReference>
<gene>
    <name evidence="11" type="ORF">LCGC14_0203330</name>
</gene>
<evidence type="ECO:0000256" key="4">
    <source>
        <dbReference type="ARBA" id="ARBA00022801"/>
    </source>
</evidence>
<dbReference type="GO" id="GO:0016787">
    <property type="term" value="F:hydrolase activity"/>
    <property type="evidence" value="ECO:0007669"/>
    <property type="project" value="UniProtKB-KW"/>
</dbReference>
<dbReference type="Gene3D" id="3.40.50.300">
    <property type="entry name" value="P-loop containing nucleotide triphosphate hydrolases"/>
    <property type="match status" value="2"/>
</dbReference>
<dbReference type="SUPFAM" id="SSF143517">
    <property type="entry name" value="TRCF domain-like"/>
    <property type="match status" value="1"/>
</dbReference>
<evidence type="ECO:0000256" key="5">
    <source>
        <dbReference type="ARBA" id="ARBA00022806"/>
    </source>
</evidence>
<evidence type="ECO:0000256" key="2">
    <source>
        <dbReference type="ARBA" id="ARBA00022741"/>
    </source>
</evidence>
<dbReference type="InterPro" id="IPR047112">
    <property type="entry name" value="RecG/Mfd"/>
</dbReference>
<dbReference type="InterPro" id="IPR005118">
    <property type="entry name" value="TRCF_C"/>
</dbReference>
<keyword evidence="6" id="KW-0067">ATP-binding</keyword>